<organism evidence="4 5">
    <name type="scientific">Trichoderma citrinoviride</name>
    <dbReference type="NCBI Taxonomy" id="58853"/>
    <lineage>
        <taxon>Eukaryota</taxon>
        <taxon>Fungi</taxon>
        <taxon>Dikarya</taxon>
        <taxon>Ascomycota</taxon>
        <taxon>Pezizomycotina</taxon>
        <taxon>Sordariomycetes</taxon>
        <taxon>Hypocreomycetidae</taxon>
        <taxon>Hypocreales</taxon>
        <taxon>Hypocreaceae</taxon>
        <taxon>Trichoderma</taxon>
    </lineage>
</organism>
<dbReference type="OrthoDB" id="435881at2759"/>
<protein>
    <recommendedName>
        <fullName evidence="6">Transcription factor domain-containing protein</fullName>
    </recommendedName>
</protein>
<feature type="region of interest" description="Disordered" evidence="3">
    <location>
        <begin position="292"/>
        <end position="327"/>
    </location>
</feature>
<keyword evidence="5" id="KW-1185">Reference proteome</keyword>
<evidence type="ECO:0000256" key="3">
    <source>
        <dbReference type="SAM" id="MobiDB-lite"/>
    </source>
</evidence>
<feature type="region of interest" description="Disordered" evidence="3">
    <location>
        <begin position="259"/>
        <end position="279"/>
    </location>
</feature>
<name>A0A2T4B941_9HYPO</name>
<gene>
    <name evidence="4" type="ORF">BBK36DRAFT_1120761</name>
</gene>
<dbReference type="AlphaFoldDB" id="A0A2T4B941"/>
<dbReference type="PANTHER" id="PTHR31001">
    <property type="entry name" value="UNCHARACTERIZED TRANSCRIPTIONAL REGULATORY PROTEIN"/>
    <property type="match status" value="1"/>
</dbReference>
<evidence type="ECO:0000256" key="1">
    <source>
        <dbReference type="ARBA" id="ARBA00004123"/>
    </source>
</evidence>
<sequence>MRRRLWWQICTLDVQYAQESGYKPLMSGREFPTELPLNVNDIALGPDMGEPPISQLGRSEMLFYLVRFEASNFARRVLFSDTFCDSNSYQAMTGAQKIEALDKFRERIEKQYLSHRYATVLLDRTMVKSCQLILAKLTMDVYKPHPKGMPLCTKYREACEEVMGVAQDLRRDSRGRKWLWFFDPCIEWTALAYLLLDICITSASPSSSQLARAAWEVVDETYHHWKKNPDIYRDRRWAGIEELYANTLSVREKGRIRMQTAQASSSHLSQREHGQGHNASCAEMRQLEQPPPWIRGERSSSLSPDAVSAAPTHGQERTSTEDLPGTGTACEWSASLIYKYWEVAGERPHSSDSW</sequence>
<reference evidence="5" key="1">
    <citation type="submission" date="2016-07" db="EMBL/GenBank/DDBJ databases">
        <title>Multiple horizontal gene transfer events from other fungi enriched the ability of initially mycotrophic Trichoderma (Ascomycota) to feed on dead plant biomass.</title>
        <authorList>
            <consortium name="DOE Joint Genome Institute"/>
            <person name="Atanasova L."/>
            <person name="Chenthamara K."/>
            <person name="Zhang J."/>
            <person name="Grujic M."/>
            <person name="Henrissat B."/>
            <person name="Kuo A."/>
            <person name="Aerts A."/>
            <person name="Salamov A."/>
            <person name="Lipzen A."/>
            <person name="Labutti K."/>
            <person name="Barry K."/>
            <person name="Miao Y."/>
            <person name="Rahimi M.J."/>
            <person name="Shen Q."/>
            <person name="Grigoriev I.V."/>
            <person name="Kubicek C.P."/>
            <person name="Druzhinina I.S."/>
        </authorList>
    </citation>
    <scope>NUCLEOTIDE SEQUENCE [LARGE SCALE GENOMIC DNA]</scope>
    <source>
        <strain evidence="5">TUCIM 6016</strain>
    </source>
</reference>
<feature type="compositionally biased region" description="Polar residues" evidence="3">
    <location>
        <begin position="259"/>
        <end position="268"/>
    </location>
</feature>
<comment type="subcellular location">
    <subcellularLocation>
        <location evidence="1">Nucleus</location>
    </subcellularLocation>
</comment>
<keyword evidence="2" id="KW-0539">Nucleus</keyword>
<dbReference type="RefSeq" id="XP_024749051.1">
    <property type="nucleotide sequence ID" value="XM_024890740.1"/>
</dbReference>
<dbReference type="InterPro" id="IPR050613">
    <property type="entry name" value="Sec_Metabolite_Reg"/>
</dbReference>
<proteinExistence type="predicted"/>
<dbReference type="CDD" id="cd12148">
    <property type="entry name" value="fungal_TF_MHR"/>
    <property type="match status" value="1"/>
</dbReference>
<evidence type="ECO:0000256" key="2">
    <source>
        <dbReference type="ARBA" id="ARBA00023242"/>
    </source>
</evidence>
<dbReference type="Proteomes" id="UP000241546">
    <property type="component" value="Unassembled WGS sequence"/>
</dbReference>
<dbReference type="GO" id="GO:0005634">
    <property type="term" value="C:nucleus"/>
    <property type="evidence" value="ECO:0007669"/>
    <property type="project" value="UniProtKB-SubCell"/>
</dbReference>
<dbReference type="PANTHER" id="PTHR31001:SF91">
    <property type="entry name" value="ZN(II)2CYS6 TRANSCRIPTION FACTOR (EUROFUNG)"/>
    <property type="match status" value="1"/>
</dbReference>
<accession>A0A2T4B941</accession>
<dbReference type="GeneID" id="36598858"/>
<evidence type="ECO:0000313" key="4">
    <source>
        <dbReference type="EMBL" id="PTB65731.1"/>
    </source>
</evidence>
<evidence type="ECO:0008006" key="6">
    <source>
        <dbReference type="Google" id="ProtNLM"/>
    </source>
</evidence>
<dbReference type="EMBL" id="KZ680214">
    <property type="protein sequence ID" value="PTB65731.1"/>
    <property type="molecule type" value="Genomic_DNA"/>
</dbReference>
<evidence type="ECO:0000313" key="5">
    <source>
        <dbReference type="Proteomes" id="UP000241546"/>
    </source>
</evidence>